<organism evidence="1">
    <name type="scientific">marine sediment metagenome</name>
    <dbReference type="NCBI Taxonomy" id="412755"/>
    <lineage>
        <taxon>unclassified sequences</taxon>
        <taxon>metagenomes</taxon>
        <taxon>ecological metagenomes</taxon>
    </lineage>
</organism>
<evidence type="ECO:0000313" key="1">
    <source>
        <dbReference type="EMBL" id="GAH24835.1"/>
    </source>
</evidence>
<dbReference type="EMBL" id="BARU01004920">
    <property type="protein sequence ID" value="GAH24835.1"/>
    <property type="molecule type" value="Genomic_DNA"/>
</dbReference>
<gene>
    <name evidence="1" type="ORF">S03H2_09589</name>
</gene>
<comment type="caution">
    <text evidence="1">The sequence shown here is derived from an EMBL/GenBank/DDBJ whole genome shotgun (WGS) entry which is preliminary data.</text>
</comment>
<protein>
    <submittedName>
        <fullName evidence="1">Uncharacterized protein</fullName>
    </submittedName>
</protein>
<dbReference type="AlphaFoldDB" id="X1EWZ7"/>
<sequence>MGKDTIIVLRDGTQLKLTPKALKFIDELKEFFAERGITEEEIPLYLAELSRRERARKL</sequence>
<name>X1EWZ7_9ZZZZ</name>
<proteinExistence type="predicted"/>
<accession>X1EWZ7</accession>
<reference evidence="1" key="1">
    <citation type="journal article" date="2014" name="Front. Microbiol.">
        <title>High frequency of phylogenetically diverse reductive dehalogenase-homologous genes in deep subseafloor sedimentary metagenomes.</title>
        <authorList>
            <person name="Kawai M."/>
            <person name="Futagami T."/>
            <person name="Toyoda A."/>
            <person name="Takaki Y."/>
            <person name="Nishi S."/>
            <person name="Hori S."/>
            <person name="Arai W."/>
            <person name="Tsubouchi T."/>
            <person name="Morono Y."/>
            <person name="Uchiyama I."/>
            <person name="Ito T."/>
            <person name="Fujiyama A."/>
            <person name="Inagaki F."/>
            <person name="Takami H."/>
        </authorList>
    </citation>
    <scope>NUCLEOTIDE SEQUENCE</scope>
    <source>
        <strain evidence="1">Expedition CK06-06</strain>
    </source>
</reference>